<dbReference type="AlphaFoldDB" id="A0A822XSK8"/>
<gene>
    <name evidence="1" type="ORF">HUJ06_023258</name>
</gene>
<comment type="caution">
    <text evidence="1">The sequence shown here is derived from an EMBL/GenBank/DDBJ whole genome shotgun (WGS) entry which is preliminary data.</text>
</comment>
<organism evidence="1 2">
    <name type="scientific">Nelumbo nucifera</name>
    <name type="common">Sacred lotus</name>
    <dbReference type="NCBI Taxonomy" id="4432"/>
    <lineage>
        <taxon>Eukaryota</taxon>
        <taxon>Viridiplantae</taxon>
        <taxon>Streptophyta</taxon>
        <taxon>Embryophyta</taxon>
        <taxon>Tracheophyta</taxon>
        <taxon>Spermatophyta</taxon>
        <taxon>Magnoliopsida</taxon>
        <taxon>Proteales</taxon>
        <taxon>Nelumbonaceae</taxon>
        <taxon>Nelumbo</taxon>
    </lineage>
</organism>
<keyword evidence="2" id="KW-1185">Reference proteome</keyword>
<evidence type="ECO:0000313" key="1">
    <source>
        <dbReference type="EMBL" id="DAD21795.1"/>
    </source>
</evidence>
<sequence length="127" mass="14139">MPSLTYRGPRSSIAVPDPRSFTGFKRKHDISLTHKSQIYYWNPKPTLSTVASSFYNGQLLLQQPHSSYGTNLKSGTNPDSKRTLSQVTISITPPCLGLSTIMVEIAVTRSDCRSYSRIGTRDGMRMP</sequence>
<evidence type="ECO:0000313" key="2">
    <source>
        <dbReference type="Proteomes" id="UP000607653"/>
    </source>
</evidence>
<reference evidence="1 2" key="1">
    <citation type="journal article" date="2020" name="Mol. Biol. Evol.">
        <title>Distinct Expression and Methylation Patterns for Genes with Different Fates following a Single Whole-Genome Duplication in Flowering Plants.</title>
        <authorList>
            <person name="Shi T."/>
            <person name="Rahmani R.S."/>
            <person name="Gugger P.F."/>
            <person name="Wang M."/>
            <person name="Li H."/>
            <person name="Zhang Y."/>
            <person name="Li Z."/>
            <person name="Wang Q."/>
            <person name="Van de Peer Y."/>
            <person name="Marchal K."/>
            <person name="Chen J."/>
        </authorList>
    </citation>
    <scope>NUCLEOTIDE SEQUENCE [LARGE SCALE GENOMIC DNA]</scope>
    <source>
        <tissue evidence="1">Leaf</tissue>
    </source>
</reference>
<dbReference type="Proteomes" id="UP000607653">
    <property type="component" value="Unassembled WGS sequence"/>
</dbReference>
<dbReference type="EMBL" id="DUZY01000001">
    <property type="protein sequence ID" value="DAD21795.1"/>
    <property type="molecule type" value="Genomic_DNA"/>
</dbReference>
<accession>A0A822XSK8</accession>
<name>A0A822XSK8_NELNU</name>
<proteinExistence type="predicted"/>
<protein>
    <submittedName>
        <fullName evidence="1">Uncharacterized protein</fullName>
    </submittedName>
</protein>